<dbReference type="InterPro" id="IPR011004">
    <property type="entry name" value="Trimer_LpxA-like_sf"/>
</dbReference>
<evidence type="ECO:0000256" key="1">
    <source>
        <dbReference type="ARBA" id="ARBA00022679"/>
    </source>
</evidence>
<gene>
    <name evidence="3" type="ORF">EQ836_17710</name>
</gene>
<dbReference type="PANTHER" id="PTHR42811">
    <property type="entry name" value="SERINE ACETYLTRANSFERASE"/>
    <property type="match status" value="1"/>
</dbReference>
<dbReference type="Proteomes" id="UP000317327">
    <property type="component" value="Unassembled WGS sequence"/>
</dbReference>
<dbReference type="AlphaFoldDB" id="A0ABD7RS72"/>
<dbReference type="SUPFAM" id="SSF51161">
    <property type="entry name" value="Trimeric LpxA-like enzymes"/>
    <property type="match status" value="1"/>
</dbReference>
<evidence type="ECO:0000313" key="4">
    <source>
        <dbReference type="Proteomes" id="UP000317327"/>
    </source>
</evidence>
<comment type="caution">
    <text evidence="3">The sequence shown here is derived from an EMBL/GenBank/DDBJ whole genome shotgun (WGS) entry which is preliminary data.</text>
</comment>
<dbReference type="InterPro" id="IPR045304">
    <property type="entry name" value="LbH_SAT"/>
</dbReference>
<dbReference type="Gene3D" id="2.160.10.10">
    <property type="entry name" value="Hexapeptide repeat proteins"/>
    <property type="match status" value="1"/>
</dbReference>
<evidence type="ECO:0000256" key="2">
    <source>
        <dbReference type="ARBA" id="ARBA00023315"/>
    </source>
</evidence>
<organism evidence="3 4">
    <name type="scientific">Ectopseudomonas mendocina</name>
    <name type="common">Pseudomonas mendocina</name>
    <dbReference type="NCBI Taxonomy" id="300"/>
    <lineage>
        <taxon>Bacteria</taxon>
        <taxon>Pseudomonadati</taxon>
        <taxon>Pseudomonadota</taxon>
        <taxon>Gammaproteobacteria</taxon>
        <taxon>Pseudomonadales</taxon>
        <taxon>Pseudomonadaceae</taxon>
        <taxon>Ectopseudomonas</taxon>
    </lineage>
</organism>
<sequence>MPKTVEELKKFWHVEILGDRSKFSWIKLYRRVSRSNSSNCLFWLRLSQYLYGKSNRTLKSYGKRINKSLTRKFGVEIMPGAEIGIGLSLGHPTAIVVSRAARIGKNCSIRQCTTIGLSHETDAPFIHIGDNVSIGAHTCIMGTHLTIGDNVTIGAASFVNKDIPSDMTYITRKESTLRPKN</sequence>
<reference evidence="3 4" key="1">
    <citation type="submission" date="2019-01" db="EMBL/GenBank/DDBJ databases">
        <title>Whole genome shotgun sequencing of Pseudomonas spp. isolated by its ability to degrade furfural.</title>
        <authorList>
            <person name="Donoso R."/>
            <person name="Farkas C."/>
            <person name="Villegas P."/>
            <person name="Gonzales-Toro F."/>
            <person name="Guajardo-Parra M."/>
            <person name="Araya-Nail M."/>
            <person name="Morgante V."/>
            <person name="Perez-Pantoja D."/>
        </authorList>
    </citation>
    <scope>NUCLEOTIDE SEQUENCE [LARGE SCALE GENOMIC DNA]</scope>
    <source>
        <strain evidence="3 4">VN231</strain>
    </source>
</reference>
<keyword evidence="2" id="KW-0012">Acyltransferase</keyword>
<dbReference type="RefSeq" id="WP_143502443.1">
    <property type="nucleotide sequence ID" value="NZ_SCFV01000008.1"/>
</dbReference>
<dbReference type="EMBL" id="SCFV01000008">
    <property type="protein sequence ID" value="TRO15732.1"/>
    <property type="molecule type" value="Genomic_DNA"/>
</dbReference>
<proteinExistence type="predicted"/>
<dbReference type="CDD" id="cd03354">
    <property type="entry name" value="LbH_SAT"/>
    <property type="match status" value="1"/>
</dbReference>
<evidence type="ECO:0000313" key="3">
    <source>
        <dbReference type="EMBL" id="TRO15732.1"/>
    </source>
</evidence>
<accession>A0ABD7RS72</accession>
<keyword evidence="1" id="KW-0808">Transferase</keyword>
<protein>
    <submittedName>
        <fullName evidence="3">Serine acetyltransferase</fullName>
    </submittedName>
</protein>
<name>A0ABD7RS72_ECTME</name>
<dbReference type="GO" id="GO:0016746">
    <property type="term" value="F:acyltransferase activity"/>
    <property type="evidence" value="ECO:0007669"/>
    <property type="project" value="UniProtKB-KW"/>
</dbReference>